<evidence type="ECO:0000256" key="1">
    <source>
        <dbReference type="ARBA" id="ARBA00001946"/>
    </source>
</evidence>
<dbReference type="InterPro" id="IPR011206">
    <property type="entry name" value="Citrate_lyase_beta/mcl1/mcl2"/>
</dbReference>
<dbReference type="InterPro" id="IPR040442">
    <property type="entry name" value="Pyrv_kinase-like_dom_sf"/>
</dbReference>
<feature type="binding site" evidence="5">
    <location>
        <position position="138"/>
    </location>
    <ligand>
        <name>Mg(2+)</name>
        <dbReference type="ChEBI" id="CHEBI:18420"/>
    </ligand>
</feature>
<evidence type="ECO:0000256" key="4">
    <source>
        <dbReference type="PIRSR" id="PIRSR015582-1"/>
    </source>
</evidence>
<reference evidence="7 8" key="1">
    <citation type="journal article" date="2013" name="ISME J.">
        <title>A metabolic model for members of the genus Tetrasphaera involved in enhanced biological phosphorus removal.</title>
        <authorList>
            <person name="Kristiansen R."/>
            <person name="Nguyen H.T.T."/>
            <person name="Saunders A.M."/>
            <person name="Nielsen J.L."/>
            <person name="Wimmer R."/>
            <person name="Le V.Q."/>
            <person name="McIlroy S.J."/>
            <person name="Petrovski S."/>
            <person name="Seviour R.J."/>
            <person name="Calteau A."/>
            <person name="Nielsen K.L."/>
            <person name="Nielsen P.H."/>
        </authorList>
    </citation>
    <scope>NUCLEOTIDE SEQUENCE [LARGE SCALE GENOMIC DNA]</scope>
    <source>
        <strain evidence="7 8">Ben 74</strain>
    </source>
</reference>
<feature type="binding site" evidence="4">
    <location>
        <position position="112"/>
    </location>
    <ligand>
        <name>substrate</name>
    </ligand>
</feature>
<dbReference type="GO" id="GO:0016829">
    <property type="term" value="F:lyase activity"/>
    <property type="evidence" value="ECO:0007669"/>
    <property type="project" value="UniProtKB-KW"/>
</dbReference>
<comment type="caution">
    <text evidence="7">The sequence shown here is derived from an EMBL/GenBank/DDBJ whole genome shotgun (WGS) entry which is preliminary data.</text>
</comment>
<feature type="domain" description="HpcH/HpaI aldolase/citrate lyase" evidence="6">
    <location>
        <begin position="12"/>
        <end position="211"/>
    </location>
</feature>
<organism evidence="7 8">
    <name type="scientific">Nostocoides jenkinsii Ben 74</name>
    <dbReference type="NCBI Taxonomy" id="1193518"/>
    <lineage>
        <taxon>Bacteria</taxon>
        <taxon>Bacillati</taxon>
        <taxon>Actinomycetota</taxon>
        <taxon>Actinomycetes</taxon>
        <taxon>Micrococcales</taxon>
        <taxon>Intrasporangiaceae</taxon>
        <taxon>Nostocoides</taxon>
    </lineage>
</organism>
<dbReference type="STRING" id="1193518.BN13_30090"/>
<dbReference type="AlphaFoldDB" id="A0A077ME48"/>
<dbReference type="Gene3D" id="3.20.20.60">
    <property type="entry name" value="Phosphoenolpyruvate-binding domains"/>
    <property type="match status" value="1"/>
</dbReference>
<keyword evidence="8" id="KW-1185">Reference proteome</keyword>
<keyword evidence="7" id="KW-0456">Lyase</keyword>
<dbReference type="Proteomes" id="UP000035720">
    <property type="component" value="Unassembled WGS sequence"/>
</dbReference>
<sequence length="270" mass="28571">MTSALTVGPAWLFCPADHPERYAKALERSDLVLLDLEDAVAPSAKAAAREAVRHLDLDWSRTIVRINAADTDEHAADLALVTEIGCPRVMLAKAETPESVGRMPVEVVVLVESPLGVVRARELVAEANVIGAMWGAEDLIAAMGGTSSRFADGSYRDVARHSRSEVLLAAKAMRRLAIDSVVLDIADAEGLAGECSDAVAVGFDAKAAIHPSQVSVIRDAFRTAPDEVAWARAVLAAAKEHDGGVFTHAGRMVDGPVLKHAAALVRRTTS</sequence>
<dbReference type="PANTHER" id="PTHR32308">
    <property type="entry name" value="LYASE BETA SUBUNIT, PUTATIVE (AFU_ORTHOLOGUE AFUA_4G13030)-RELATED"/>
    <property type="match status" value="1"/>
</dbReference>
<feature type="binding site" evidence="5">
    <location>
        <position position="112"/>
    </location>
    <ligand>
        <name>Mg(2+)</name>
        <dbReference type="ChEBI" id="CHEBI:18420"/>
    </ligand>
</feature>
<dbReference type="EMBL" id="CAJC01000139">
    <property type="protein sequence ID" value="CCI53138.1"/>
    <property type="molecule type" value="Genomic_DNA"/>
</dbReference>
<protein>
    <submittedName>
        <fullName evidence="7">Citrate lyase subunit beta-like protein</fullName>
        <ecNumber evidence="7">4.1.-.-</ecNumber>
    </submittedName>
</protein>
<keyword evidence="3 5" id="KW-0460">Magnesium</keyword>
<dbReference type="GO" id="GO:0000287">
    <property type="term" value="F:magnesium ion binding"/>
    <property type="evidence" value="ECO:0007669"/>
    <property type="project" value="TreeGrafter"/>
</dbReference>
<evidence type="ECO:0000256" key="3">
    <source>
        <dbReference type="ARBA" id="ARBA00022842"/>
    </source>
</evidence>
<comment type="cofactor">
    <cofactor evidence="1">
        <name>Mg(2+)</name>
        <dbReference type="ChEBI" id="CHEBI:18420"/>
    </cofactor>
</comment>
<dbReference type="PANTHER" id="PTHR32308:SF10">
    <property type="entry name" value="CITRATE LYASE SUBUNIT BETA"/>
    <property type="match status" value="1"/>
</dbReference>
<name>A0A077ME48_9MICO</name>
<accession>A0A077ME48</accession>
<dbReference type="RefSeq" id="WP_048543698.1">
    <property type="nucleotide sequence ID" value="NZ_HF571038.1"/>
</dbReference>
<proteinExistence type="predicted"/>
<dbReference type="InterPro" id="IPR015813">
    <property type="entry name" value="Pyrv/PenolPyrv_kinase-like_dom"/>
</dbReference>
<dbReference type="Pfam" id="PF03328">
    <property type="entry name" value="HpcH_HpaI"/>
    <property type="match status" value="1"/>
</dbReference>
<evidence type="ECO:0000313" key="8">
    <source>
        <dbReference type="Proteomes" id="UP000035720"/>
    </source>
</evidence>
<evidence type="ECO:0000256" key="2">
    <source>
        <dbReference type="ARBA" id="ARBA00022723"/>
    </source>
</evidence>
<dbReference type="InterPro" id="IPR005000">
    <property type="entry name" value="Aldolase/citrate-lyase_domain"/>
</dbReference>
<dbReference type="PIRSF" id="PIRSF015582">
    <property type="entry name" value="Cit_lyase_B"/>
    <property type="match status" value="1"/>
</dbReference>
<dbReference type="GO" id="GO:0006107">
    <property type="term" value="P:oxaloacetate metabolic process"/>
    <property type="evidence" value="ECO:0007669"/>
    <property type="project" value="TreeGrafter"/>
</dbReference>
<dbReference type="OrthoDB" id="5172636at2"/>
<evidence type="ECO:0000256" key="5">
    <source>
        <dbReference type="PIRSR" id="PIRSR015582-2"/>
    </source>
</evidence>
<keyword evidence="2 5" id="KW-0479">Metal-binding</keyword>
<evidence type="ECO:0000313" key="7">
    <source>
        <dbReference type="EMBL" id="CCI53138.1"/>
    </source>
</evidence>
<feature type="binding site" evidence="4">
    <location>
        <position position="65"/>
    </location>
    <ligand>
        <name>substrate</name>
    </ligand>
</feature>
<dbReference type="EC" id="4.1.-.-" evidence="7"/>
<evidence type="ECO:0000259" key="6">
    <source>
        <dbReference type="Pfam" id="PF03328"/>
    </source>
</evidence>
<gene>
    <name evidence="7" type="primary">citE</name>
    <name evidence="7" type="ORF">BN13_30090</name>
</gene>
<dbReference type="SUPFAM" id="SSF51621">
    <property type="entry name" value="Phosphoenolpyruvate/pyruvate domain"/>
    <property type="match status" value="1"/>
</dbReference>